<comment type="caution">
    <text evidence="2">The sequence shown here is derived from an EMBL/GenBank/DDBJ whole genome shotgun (WGS) entry which is preliminary data.</text>
</comment>
<dbReference type="AlphaFoldDB" id="A0A9P6LVW0"/>
<feature type="region of interest" description="Disordered" evidence="1">
    <location>
        <begin position="283"/>
        <end position="317"/>
    </location>
</feature>
<proteinExistence type="predicted"/>
<dbReference type="Gene3D" id="3.40.630.30">
    <property type="match status" value="1"/>
</dbReference>
<feature type="compositionally biased region" description="Basic and acidic residues" evidence="1">
    <location>
        <begin position="283"/>
        <end position="296"/>
    </location>
</feature>
<dbReference type="InterPro" id="IPR016181">
    <property type="entry name" value="Acyl_CoA_acyltransferase"/>
</dbReference>
<organism evidence="2 3">
    <name type="scientific">Mortierella alpina</name>
    <name type="common">Oleaginous fungus</name>
    <name type="synonym">Mortierella renispora</name>
    <dbReference type="NCBI Taxonomy" id="64518"/>
    <lineage>
        <taxon>Eukaryota</taxon>
        <taxon>Fungi</taxon>
        <taxon>Fungi incertae sedis</taxon>
        <taxon>Mucoromycota</taxon>
        <taxon>Mortierellomycotina</taxon>
        <taxon>Mortierellomycetes</taxon>
        <taxon>Mortierellales</taxon>
        <taxon>Mortierellaceae</taxon>
        <taxon>Mortierella</taxon>
    </lineage>
</organism>
<keyword evidence="3" id="KW-1185">Reference proteome</keyword>
<sequence>MSSLQWVGDPPKEGEVPPPNELIRAAIRRLFRGYSVVMSVYDYAVVENTLAKDDENPIVACMCLQATPGYYGKVQLQYGTPECVGSHPDYRNRGLIRRLFLEMIHPASKARGDVIQIIPGIPYFYRQFGYEYAISIAKHQVFEHLASAIPALPQGKTEPYLLREPVLDDIPYLVQMSTPEQLQNHAGLGAFYTKEYWRYTVHDLPQTAQSNYDLNRETRIIVDAKTGQDCGLVMTHVASLLCLNIFTLQDPHRHQYRDALYPVLRQMIAIYQQPTLFDLKKKEENQQEVKDAKDPQNADNPAAAAETKDTEDVNYDHTTTTTTTTTAVDADTVLGPGRQNKLHSCRIMLSPVHPVTQLLQPKLIPFKKRYRLYTRIPSYADFILTIAPTLHDRLAKSCLAGISVTWHFDFFRQVEGAAGRGLEIIFDKGQILSASDDWVPLTPYATMLAARERIARQKEAEQAVAAAATATTAAETPSEERPSSPSLNQCHQEEPPLEFKAEFAPLTLTRLLVGDLSITEMLDLYGECSVSGGTDAEIMLDILFPKQEHHFDLFWW</sequence>
<dbReference type="EMBL" id="JAAAHY010001662">
    <property type="protein sequence ID" value="KAF9947474.1"/>
    <property type="molecule type" value="Genomic_DNA"/>
</dbReference>
<evidence type="ECO:0000313" key="3">
    <source>
        <dbReference type="Proteomes" id="UP000738359"/>
    </source>
</evidence>
<gene>
    <name evidence="2" type="ORF">BGZ70_002665</name>
</gene>
<dbReference type="SUPFAM" id="SSF55729">
    <property type="entry name" value="Acyl-CoA N-acyltransferases (Nat)"/>
    <property type="match status" value="1"/>
</dbReference>
<reference evidence="2" key="1">
    <citation type="journal article" date="2020" name="Fungal Divers.">
        <title>Resolving the Mortierellaceae phylogeny through synthesis of multi-gene phylogenetics and phylogenomics.</title>
        <authorList>
            <person name="Vandepol N."/>
            <person name="Liber J."/>
            <person name="Desiro A."/>
            <person name="Na H."/>
            <person name="Kennedy M."/>
            <person name="Barry K."/>
            <person name="Grigoriev I.V."/>
            <person name="Miller A.N."/>
            <person name="O'Donnell K."/>
            <person name="Stajich J.E."/>
            <person name="Bonito G."/>
        </authorList>
    </citation>
    <scope>NUCLEOTIDE SEQUENCE</scope>
    <source>
        <strain evidence="2">CK1249</strain>
    </source>
</reference>
<dbReference type="Proteomes" id="UP000738359">
    <property type="component" value="Unassembled WGS sequence"/>
</dbReference>
<name>A0A9P6LVW0_MORAP</name>
<protein>
    <submittedName>
        <fullName evidence="2">Uncharacterized protein</fullName>
    </submittedName>
</protein>
<feature type="compositionally biased region" description="Basic and acidic residues" evidence="1">
    <location>
        <begin position="306"/>
        <end position="315"/>
    </location>
</feature>
<accession>A0A9P6LVW0</accession>
<dbReference type="OrthoDB" id="2321175at2759"/>
<dbReference type="Pfam" id="PF13527">
    <property type="entry name" value="Acetyltransf_9"/>
    <property type="match status" value="1"/>
</dbReference>
<evidence type="ECO:0000313" key="2">
    <source>
        <dbReference type="EMBL" id="KAF9947474.1"/>
    </source>
</evidence>
<evidence type="ECO:0000256" key="1">
    <source>
        <dbReference type="SAM" id="MobiDB-lite"/>
    </source>
</evidence>
<feature type="region of interest" description="Disordered" evidence="1">
    <location>
        <begin position="469"/>
        <end position="492"/>
    </location>
</feature>